<evidence type="ECO:0000256" key="4">
    <source>
        <dbReference type="ARBA" id="ARBA00023155"/>
    </source>
</evidence>
<reference evidence="10" key="1">
    <citation type="journal article" date="2020" name="Stud. Mycol.">
        <title>101 Dothideomycetes genomes: a test case for predicting lifestyles and emergence of pathogens.</title>
        <authorList>
            <person name="Haridas S."/>
            <person name="Albert R."/>
            <person name="Binder M."/>
            <person name="Bloem J."/>
            <person name="Labutti K."/>
            <person name="Salamov A."/>
            <person name="Andreopoulos B."/>
            <person name="Baker S."/>
            <person name="Barry K."/>
            <person name="Bills G."/>
            <person name="Bluhm B."/>
            <person name="Cannon C."/>
            <person name="Castanera R."/>
            <person name="Culley D."/>
            <person name="Daum C."/>
            <person name="Ezra D."/>
            <person name="Gonzalez J."/>
            <person name="Henrissat B."/>
            <person name="Kuo A."/>
            <person name="Liang C."/>
            <person name="Lipzen A."/>
            <person name="Lutzoni F."/>
            <person name="Magnuson J."/>
            <person name="Mondo S."/>
            <person name="Nolan M."/>
            <person name="Ohm R."/>
            <person name="Pangilinan J."/>
            <person name="Park H.-J."/>
            <person name="Ramirez L."/>
            <person name="Alfaro M."/>
            <person name="Sun H."/>
            <person name="Tritt A."/>
            <person name="Yoshinaga Y."/>
            <person name="Zwiers L.-H."/>
            <person name="Turgeon B."/>
            <person name="Goodwin S."/>
            <person name="Spatafora J."/>
            <person name="Crous P."/>
            <person name="Grigoriev I."/>
        </authorList>
    </citation>
    <scope>NUCLEOTIDE SEQUENCE</scope>
    <source>
        <strain evidence="10">CBS 119687</strain>
    </source>
</reference>
<dbReference type="OrthoDB" id="6159439at2759"/>
<evidence type="ECO:0000313" key="11">
    <source>
        <dbReference type="Proteomes" id="UP000799771"/>
    </source>
</evidence>
<keyword evidence="4 6" id="KW-0371">Homeobox</keyword>
<dbReference type="GO" id="GO:0003677">
    <property type="term" value="F:DNA binding"/>
    <property type="evidence" value="ECO:0007669"/>
    <property type="project" value="UniProtKB-UniRule"/>
</dbReference>
<feature type="domain" description="Homeobox" evidence="9">
    <location>
        <begin position="237"/>
        <end position="291"/>
    </location>
</feature>
<feature type="compositionally biased region" description="Polar residues" evidence="8">
    <location>
        <begin position="795"/>
        <end position="806"/>
    </location>
</feature>
<dbReference type="GO" id="GO:0016586">
    <property type="term" value="C:RSC-type complex"/>
    <property type="evidence" value="ECO:0007669"/>
    <property type="project" value="TreeGrafter"/>
</dbReference>
<dbReference type="CDD" id="cd00086">
    <property type="entry name" value="homeodomain"/>
    <property type="match status" value="1"/>
</dbReference>
<evidence type="ECO:0000256" key="1">
    <source>
        <dbReference type="ARBA" id="ARBA00004123"/>
    </source>
</evidence>
<dbReference type="Proteomes" id="UP000799771">
    <property type="component" value="Unassembled WGS sequence"/>
</dbReference>
<feature type="region of interest" description="Disordered" evidence="8">
    <location>
        <begin position="205"/>
        <end position="239"/>
    </location>
</feature>
<keyword evidence="5 6" id="KW-0539">Nucleus</keyword>
<evidence type="ECO:0000256" key="5">
    <source>
        <dbReference type="ARBA" id="ARBA00023242"/>
    </source>
</evidence>
<dbReference type="Pfam" id="PF00046">
    <property type="entry name" value="Homeodomain"/>
    <property type="match status" value="1"/>
</dbReference>
<name>A0A6A6AIM0_9PLEO</name>
<dbReference type="AlphaFoldDB" id="A0A6A6AIM0"/>
<evidence type="ECO:0000256" key="3">
    <source>
        <dbReference type="ARBA" id="ARBA00023125"/>
    </source>
</evidence>
<sequence length="981" mass="107953">MAFARLPDKHALWRAVDCANGLAARCILPLCRNRNREGSSSDDEAAPCQRARVRDSKGLQHQGEQMGGAASNQQPAPSRHHALVSAETASVMIDAGYFCAVERAALLDMGERGLAPANGNLRALHSGKTPDLSPSRRSRRRSRRLSFLPHTLPRRLSQHPRRCVPVLNALSLQPWDLDTSNRSPSLVCREKRVSTDRIRGAITHIEPSEPAPDDTAASSWRAPSMDSQQKPPGGDVKPRLTKEQHDILEHQFQQQHKPTTLIKKGFASDLNVSLDKINNWFQNRRAKVKQDRKKLSNQQSMQLNMYGHMHQQPVIPGHYQPHANQPHLRMPMSMPVPMSMPMPTHQDFFPVTPDVGHASIPIQSIEAPVIELSSPMSVQQQQFNMQHSLRSIPEANQPMPYHQNTVMHQIMAATHEASQHHGGMAINEPNYSYDTSGLPLAFSNDHTFAVPATESAPLQEQYESFAGMGTLDYSALAVTNSNTSSSTEAHNSTGSLSTESSPFSSVRSCATTRPMNGSIPSSVASLTSVYSGWTDNQASGAAVKQEPEYEDNFLTPYNLTQASASEQTLSSWDQTGTYDMFPRSDFYHQHNASAQAVLPGQEQQQTHKPNAPYLDYEAPTVFNEDVFARRNSSTTNLAINIEAINIRNGTPDDFKQPSKLSSIAARRHKRPAALNSTAMRSASYTAGMHSASLPSPIGNNDHTLRRIRSSGISNAAGRIQKSQPGSAPRSPMAMNFSDVAASPKFSRTFSSSHTTILGPGGSLAPPTPQTPQEGIPWQGNTIFRHHPVMPEHNSPESMNTNWSAEPQSAGIYSKGASPHSTPLNTHQLNHTHIPNENGYHDSPPQSAPATQQNFHHTGFIQSPHMRAGFHSSSDLTAAESKQSHSRRPSLPDNAQTQVDESAMPYPYHGGHMNFDDLKTISLDGVSHNLPFAPHHSFVPDYIVQPDTSSEMLNPYNNPIRRTAEPQQRNYIFANQGPGDFN</sequence>
<dbReference type="SUPFAM" id="SSF46689">
    <property type="entry name" value="Homeodomain-like"/>
    <property type="match status" value="1"/>
</dbReference>
<feature type="region of interest" description="Disordered" evidence="8">
    <location>
        <begin position="483"/>
        <end position="509"/>
    </location>
</feature>
<evidence type="ECO:0000259" key="9">
    <source>
        <dbReference type="PROSITE" id="PS50071"/>
    </source>
</evidence>
<evidence type="ECO:0000256" key="8">
    <source>
        <dbReference type="SAM" id="MobiDB-lite"/>
    </source>
</evidence>
<comment type="similarity">
    <text evidence="2">Belongs to the engrailed homeobox family.</text>
</comment>
<dbReference type="InterPro" id="IPR009057">
    <property type="entry name" value="Homeodomain-like_sf"/>
</dbReference>
<dbReference type="SMART" id="SM00389">
    <property type="entry name" value="HOX"/>
    <property type="match status" value="1"/>
</dbReference>
<organism evidence="10 11">
    <name type="scientific">Dothidotthia symphoricarpi CBS 119687</name>
    <dbReference type="NCBI Taxonomy" id="1392245"/>
    <lineage>
        <taxon>Eukaryota</taxon>
        <taxon>Fungi</taxon>
        <taxon>Dikarya</taxon>
        <taxon>Ascomycota</taxon>
        <taxon>Pezizomycotina</taxon>
        <taxon>Dothideomycetes</taxon>
        <taxon>Pleosporomycetidae</taxon>
        <taxon>Pleosporales</taxon>
        <taxon>Dothidotthiaceae</taxon>
        <taxon>Dothidotthia</taxon>
    </lineage>
</organism>
<gene>
    <name evidence="10" type="ORF">P153DRAFT_383517</name>
</gene>
<feature type="region of interest" description="Disordered" evidence="8">
    <location>
        <begin position="36"/>
        <end position="81"/>
    </location>
</feature>
<evidence type="ECO:0000256" key="6">
    <source>
        <dbReference type="PROSITE-ProRule" id="PRU00108"/>
    </source>
</evidence>
<dbReference type="InterPro" id="IPR050720">
    <property type="entry name" value="Engrailed_Homeobox_TFs"/>
</dbReference>
<dbReference type="InterPro" id="IPR001356">
    <property type="entry name" value="HD"/>
</dbReference>
<dbReference type="EMBL" id="ML977502">
    <property type="protein sequence ID" value="KAF2131406.1"/>
    <property type="molecule type" value="Genomic_DNA"/>
</dbReference>
<feature type="region of interest" description="Disordered" evidence="8">
    <location>
        <begin position="117"/>
        <end position="153"/>
    </location>
</feature>
<evidence type="ECO:0000313" key="10">
    <source>
        <dbReference type="EMBL" id="KAF2131406.1"/>
    </source>
</evidence>
<keyword evidence="3 6" id="KW-0238">DNA-binding</keyword>
<dbReference type="Gene3D" id="1.10.10.60">
    <property type="entry name" value="Homeodomain-like"/>
    <property type="match status" value="1"/>
</dbReference>
<dbReference type="RefSeq" id="XP_033525793.1">
    <property type="nucleotide sequence ID" value="XM_033670245.1"/>
</dbReference>
<dbReference type="PROSITE" id="PS00027">
    <property type="entry name" value="HOMEOBOX_1"/>
    <property type="match status" value="1"/>
</dbReference>
<comment type="subcellular location">
    <subcellularLocation>
        <location evidence="1 6 7">Nucleus</location>
    </subcellularLocation>
</comment>
<evidence type="ECO:0000256" key="2">
    <source>
        <dbReference type="ARBA" id="ARBA00010896"/>
    </source>
</evidence>
<dbReference type="GeneID" id="54410677"/>
<dbReference type="PROSITE" id="PS50071">
    <property type="entry name" value="HOMEOBOX_2"/>
    <property type="match status" value="1"/>
</dbReference>
<dbReference type="PANTHER" id="PTHR24341:SF6">
    <property type="entry name" value="HOMEOBOX PROTEIN INVECTED"/>
    <property type="match status" value="1"/>
</dbReference>
<accession>A0A6A6AIM0</accession>
<feature type="DNA-binding region" description="Homeobox" evidence="6">
    <location>
        <begin position="239"/>
        <end position="292"/>
    </location>
</feature>
<feature type="region of interest" description="Disordered" evidence="8">
    <location>
        <begin position="791"/>
        <end position="851"/>
    </location>
</feature>
<evidence type="ECO:0000256" key="7">
    <source>
        <dbReference type="RuleBase" id="RU000682"/>
    </source>
</evidence>
<keyword evidence="11" id="KW-1185">Reference proteome</keyword>
<protein>
    <recommendedName>
        <fullName evidence="9">Homeobox domain-containing protein</fullName>
    </recommendedName>
</protein>
<dbReference type="InterPro" id="IPR017970">
    <property type="entry name" value="Homeobox_CS"/>
</dbReference>
<dbReference type="GO" id="GO:0000981">
    <property type="term" value="F:DNA-binding transcription factor activity, RNA polymerase II-specific"/>
    <property type="evidence" value="ECO:0007669"/>
    <property type="project" value="InterPro"/>
</dbReference>
<feature type="compositionally biased region" description="Polar residues" evidence="8">
    <location>
        <begin position="818"/>
        <end position="834"/>
    </location>
</feature>
<feature type="region of interest" description="Disordered" evidence="8">
    <location>
        <begin position="864"/>
        <end position="897"/>
    </location>
</feature>
<proteinExistence type="inferred from homology"/>
<dbReference type="PANTHER" id="PTHR24341">
    <property type="entry name" value="HOMEOBOX PROTEIN ENGRAILED"/>
    <property type="match status" value="1"/>
</dbReference>